<name>A0A1I4HL01_9RHOB</name>
<dbReference type="EMBL" id="FOTF01000018">
    <property type="protein sequence ID" value="SFL42181.1"/>
    <property type="molecule type" value="Genomic_DNA"/>
</dbReference>
<proteinExistence type="predicted"/>
<accession>A0A1I4HL01</accession>
<protein>
    <submittedName>
        <fullName evidence="2">D-galactose 1-dehydrogenase</fullName>
    </submittedName>
</protein>
<evidence type="ECO:0000259" key="1">
    <source>
        <dbReference type="Pfam" id="PF01408"/>
    </source>
</evidence>
<dbReference type="Gene3D" id="3.30.360.10">
    <property type="entry name" value="Dihydrodipicolinate Reductase, domain 2"/>
    <property type="match status" value="1"/>
</dbReference>
<dbReference type="STRING" id="195913.SAMN04488004_11816"/>
<dbReference type="InterPro" id="IPR000683">
    <property type="entry name" value="Gfo/Idh/MocA-like_OxRdtase_N"/>
</dbReference>
<dbReference type="InterPro" id="IPR050463">
    <property type="entry name" value="Gfo/Idh/MocA_oxidrdct_glycsds"/>
</dbReference>
<gene>
    <name evidence="2" type="ORF">SAMN04488004_11816</name>
</gene>
<dbReference type="PANTHER" id="PTHR43818:SF7">
    <property type="entry name" value="DEHYDROGENASE"/>
    <property type="match status" value="1"/>
</dbReference>
<dbReference type="PANTHER" id="PTHR43818">
    <property type="entry name" value="BCDNA.GH03377"/>
    <property type="match status" value="1"/>
</dbReference>
<evidence type="ECO:0000313" key="2">
    <source>
        <dbReference type="EMBL" id="SFL42181.1"/>
    </source>
</evidence>
<dbReference type="GO" id="GO:0000166">
    <property type="term" value="F:nucleotide binding"/>
    <property type="evidence" value="ECO:0007669"/>
    <property type="project" value="InterPro"/>
</dbReference>
<reference evidence="2 3" key="1">
    <citation type="submission" date="2016-10" db="EMBL/GenBank/DDBJ databases">
        <authorList>
            <person name="de Groot N.N."/>
        </authorList>
    </citation>
    <scope>NUCLEOTIDE SEQUENCE [LARGE SCALE GENOMIC DNA]</scope>
    <source>
        <strain evidence="2 3">DSM 16199</strain>
    </source>
</reference>
<sequence>MTVTNIRGAGAGGVGRQLMSEPIALLGIGKIARDQHIPAIAASNAFALAATVSRSGGVDGVENHDDIAGLLTARPDIRAVSLCMPPVPRFDIAMAALAAGKHVMLEKPPGATVSEVLKLERLARAKGVTLFATWHSRHAAGVAQARAYLRDAQIKHVQIDWKEDVRRWHPGQDWIWQAGGLGVFDPGINALSIMTEILPNPVHLTGATLAFPENRDTPIAADLAFAGPAGMRVAAVFDWRQEGPQGWNITVDTTQGQLRLTDGGATLHIDGMAQKKDGLGEYPGLYHRFAELIEAGQSDVDVSPLQHVADAFLLGRRDVVEAFED</sequence>
<feature type="domain" description="Gfo/Idh/MocA-like oxidoreductase N-terminal" evidence="1">
    <location>
        <begin position="23"/>
        <end position="131"/>
    </location>
</feature>
<dbReference type="AlphaFoldDB" id="A0A1I4HL01"/>
<dbReference type="Gene3D" id="3.40.50.720">
    <property type="entry name" value="NAD(P)-binding Rossmann-like Domain"/>
    <property type="match status" value="1"/>
</dbReference>
<dbReference type="Pfam" id="PF01408">
    <property type="entry name" value="GFO_IDH_MocA"/>
    <property type="match status" value="1"/>
</dbReference>
<dbReference type="SUPFAM" id="SSF51735">
    <property type="entry name" value="NAD(P)-binding Rossmann-fold domains"/>
    <property type="match status" value="1"/>
</dbReference>
<evidence type="ECO:0000313" key="3">
    <source>
        <dbReference type="Proteomes" id="UP000199550"/>
    </source>
</evidence>
<dbReference type="Proteomes" id="UP000199550">
    <property type="component" value="Unassembled WGS sequence"/>
</dbReference>
<organism evidence="2 3">
    <name type="scientific">Loktanella salsilacus</name>
    <dbReference type="NCBI Taxonomy" id="195913"/>
    <lineage>
        <taxon>Bacteria</taxon>
        <taxon>Pseudomonadati</taxon>
        <taxon>Pseudomonadota</taxon>
        <taxon>Alphaproteobacteria</taxon>
        <taxon>Rhodobacterales</taxon>
        <taxon>Roseobacteraceae</taxon>
        <taxon>Loktanella</taxon>
    </lineage>
</organism>
<keyword evidence="3" id="KW-1185">Reference proteome</keyword>
<dbReference type="InterPro" id="IPR036291">
    <property type="entry name" value="NAD(P)-bd_dom_sf"/>
</dbReference>